<protein>
    <submittedName>
        <fullName evidence="2">Uncharacterized protein</fullName>
    </submittedName>
</protein>
<evidence type="ECO:0000256" key="1">
    <source>
        <dbReference type="SAM" id="SignalP"/>
    </source>
</evidence>
<dbReference type="EMBL" id="JBBPBM010000019">
    <property type="protein sequence ID" value="KAK8554076.1"/>
    <property type="molecule type" value="Genomic_DNA"/>
</dbReference>
<feature type="chain" id="PRO_5047128575" evidence="1">
    <location>
        <begin position="17"/>
        <end position="94"/>
    </location>
</feature>
<feature type="signal peptide" evidence="1">
    <location>
        <begin position="1"/>
        <end position="16"/>
    </location>
</feature>
<organism evidence="2 3">
    <name type="scientific">Hibiscus sabdariffa</name>
    <name type="common">roselle</name>
    <dbReference type="NCBI Taxonomy" id="183260"/>
    <lineage>
        <taxon>Eukaryota</taxon>
        <taxon>Viridiplantae</taxon>
        <taxon>Streptophyta</taxon>
        <taxon>Embryophyta</taxon>
        <taxon>Tracheophyta</taxon>
        <taxon>Spermatophyta</taxon>
        <taxon>Magnoliopsida</taxon>
        <taxon>eudicotyledons</taxon>
        <taxon>Gunneridae</taxon>
        <taxon>Pentapetalae</taxon>
        <taxon>rosids</taxon>
        <taxon>malvids</taxon>
        <taxon>Malvales</taxon>
        <taxon>Malvaceae</taxon>
        <taxon>Malvoideae</taxon>
        <taxon>Hibiscus</taxon>
    </lineage>
</organism>
<reference evidence="2 3" key="1">
    <citation type="journal article" date="2024" name="G3 (Bethesda)">
        <title>Genome assembly of Hibiscus sabdariffa L. provides insights into metabolisms of medicinal natural products.</title>
        <authorList>
            <person name="Kim T."/>
        </authorList>
    </citation>
    <scope>NUCLEOTIDE SEQUENCE [LARGE SCALE GENOMIC DNA]</scope>
    <source>
        <strain evidence="2">TK-2024</strain>
        <tissue evidence="2">Old leaves</tissue>
    </source>
</reference>
<evidence type="ECO:0000313" key="2">
    <source>
        <dbReference type="EMBL" id="KAK8554076.1"/>
    </source>
</evidence>
<accession>A0ABR2E7U1</accession>
<dbReference type="Proteomes" id="UP001472677">
    <property type="component" value="Unassembled WGS sequence"/>
</dbReference>
<keyword evidence="3" id="KW-1185">Reference proteome</keyword>
<keyword evidence="1" id="KW-0732">Signal</keyword>
<gene>
    <name evidence="2" type="ORF">V6N12_031054</name>
</gene>
<proteinExistence type="predicted"/>
<sequence length="94" mass="10492">MGFGLGSAALLDFSLACFWYRNAEKNMLMKSHSALCFLSLPRQESWQVLHSATLADFGSLVWNCISTTLLCFDLLLLSYVVHLILNLPRLISPG</sequence>
<evidence type="ECO:0000313" key="3">
    <source>
        <dbReference type="Proteomes" id="UP001472677"/>
    </source>
</evidence>
<comment type="caution">
    <text evidence="2">The sequence shown here is derived from an EMBL/GenBank/DDBJ whole genome shotgun (WGS) entry which is preliminary data.</text>
</comment>
<name>A0ABR2E7U1_9ROSI</name>